<organism evidence="8 9">
    <name type="scientific">Psychrosphaera algicola</name>
    <dbReference type="NCBI Taxonomy" id="3023714"/>
    <lineage>
        <taxon>Bacteria</taxon>
        <taxon>Pseudomonadati</taxon>
        <taxon>Pseudomonadota</taxon>
        <taxon>Gammaproteobacteria</taxon>
        <taxon>Alteromonadales</taxon>
        <taxon>Pseudoalteromonadaceae</taxon>
        <taxon>Psychrosphaera</taxon>
    </lineage>
</organism>
<evidence type="ECO:0000259" key="7">
    <source>
        <dbReference type="PROSITE" id="PS50109"/>
    </source>
</evidence>
<name>A0ABT5FFN9_9GAMM</name>
<dbReference type="Pfam" id="PF02518">
    <property type="entry name" value="HATPase_c"/>
    <property type="match status" value="1"/>
</dbReference>
<evidence type="ECO:0000256" key="5">
    <source>
        <dbReference type="ARBA" id="ARBA00022777"/>
    </source>
</evidence>
<keyword evidence="5" id="KW-0418">Kinase</keyword>
<evidence type="ECO:0000313" key="9">
    <source>
        <dbReference type="Proteomes" id="UP001528411"/>
    </source>
</evidence>
<dbReference type="EC" id="2.7.13.3" evidence="2"/>
<evidence type="ECO:0000256" key="2">
    <source>
        <dbReference type="ARBA" id="ARBA00012438"/>
    </source>
</evidence>
<dbReference type="InterPro" id="IPR005467">
    <property type="entry name" value="His_kinase_dom"/>
</dbReference>
<dbReference type="InterPro" id="IPR003594">
    <property type="entry name" value="HATPase_dom"/>
</dbReference>
<dbReference type="GO" id="GO:0005524">
    <property type="term" value="F:ATP binding"/>
    <property type="evidence" value="ECO:0007669"/>
    <property type="project" value="UniProtKB-KW"/>
</dbReference>
<dbReference type="Proteomes" id="UP001528411">
    <property type="component" value="Unassembled WGS sequence"/>
</dbReference>
<comment type="caution">
    <text evidence="8">The sequence shown here is derived from an EMBL/GenBank/DDBJ whole genome shotgun (WGS) entry which is preliminary data.</text>
</comment>
<evidence type="ECO:0000256" key="4">
    <source>
        <dbReference type="ARBA" id="ARBA00022741"/>
    </source>
</evidence>
<reference evidence="8 9" key="1">
    <citation type="submission" date="2023-01" db="EMBL/GenBank/DDBJ databases">
        <title>Psychrosphaera sp. nov., isolated from marine algae.</title>
        <authorList>
            <person name="Bayburt H."/>
            <person name="Choi B.J."/>
            <person name="Kim J.M."/>
            <person name="Choi D.G."/>
            <person name="Jeon C.O."/>
        </authorList>
    </citation>
    <scope>NUCLEOTIDE SEQUENCE [LARGE SCALE GENOMIC DNA]</scope>
    <source>
        <strain evidence="8 9">G1-22</strain>
    </source>
</reference>
<evidence type="ECO:0000313" key="8">
    <source>
        <dbReference type="EMBL" id="MDC2890333.1"/>
    </source>
</evidence>
<dbReference type="EMBL" id="JAQOMS010000002">
    <property type="protein sequence ID" value="MDC2890333.1"/>
    <property type="molecule type" value="Genomic_DNA"/>
</dbReference>
<dbReference type="SMART" id="SM00387">
    <property type="entry name" value="HATPase_c"/>
    <property type="match status" value="1"/>
</dbReference>
<evidence type="ECO:0000256" key="6">
    <source>
        <dbReference type="ARBA" id="ARBA00022840"/>
    </source>
</evidence>
<dbReference type="InterPro" id="IPR004358">
    <property type="entry name" value="Sig_transdc_His_kin-like_C"/>
</dbReference>
<comment type="catalytic activity">
    <reaction evidence="1">
        <text>ATP + protein L-histidine = ADP + protein N-phospho-L-histidine.</text>
        <dbReference type="EC" id="2.7.13.3"/>
    </reaction>
</comment>
<keyword evidence="4" id="KW-0547">Nucleotide-binding</keyword>
<proteinExistence type="predicted"/>
<dbReference type="PANTHER" id="PTHR44936:SF10">
    <property type="entry name" value="SENSOR PROTEIN RSTB"/>
    <property type="match status" value="1"/>
</dbReference>
<evidence type="ECO:0000256" key="3">
    <source>
        <dbReference type="ARBA" id="ARBA00022679"/>
    </source>
</evidence>
<dbReference type="PANTHER" id="PTHR44936">
    <property type="entry name" value="SENSOR PROTEIN CREC"/>
    <property type="match status" value="1"/>
</dbReference>
<protein>
    <recommendedName>
        <fullName evidence="2">histidine kinase</fullName>
        <ecNumber evidence="2">2.7.13.3</ecNumber>
    </recommendedName>
</protein>
<dbReference type="InterPro" id="IPR036890">
    <property type="entry name" value="HATPase_C_sf"/>
</dbReference>
<sequence>MAETVCHDIKTPLARLKFINHMSKQETLAQSKGQIENNLNDIEANIYDYLRLAKNEYREQPLNITSTELLREVKALTEVFIEDKDRTIHLNIAEGIVINADIKLLARAITNLVSNALRFCQHNIWITASVEHKTLLLAVEDDGLGWDQTSSNDDIIPEHHQIGLAVVRRVTEQHDGQMAISKSVYGGAKVALHLPIVMSQ</sequence>
<dbReference type="RefSeq" id="WP_272181552.1">
    <property type="nucleotide sequence ID" value="NZ_JAQOMS010000002.1"/>
</dbReference>
<dbReference type="PROSITE" id="PS50109">
    <property type="entry name" value="HIS_KIN"/>
    <property type="match status" value="1"/>
</dbReference>
<dbReference type="SUPFAM" id="SSF55874">
    <property type="entry name" value="ATPase domain of HSP90 chaperone/DNA topoisomerase II/histidine kinase"/>
    <property type="match status" value="1"/>
</dbReference>
<accession>A0ABT5FFN9</accession>
<dbReference type="InterPro" id="IPR050980">
    <property type="entry name" value="2C_sensor_his_kinase"/>
</dbReference>
<evidence type="ECO:0000256" key="1">
    <source>
        <dbReference type="ARBA" id="ARBA00000085"/>
    </source>
</evidence>
<keyword evidence="9" id="KW-1185">Reference proteome</keyword>
<dbReference type="Gene3D" id="3.30.565.10">
    <property type="entry name" value="Histidine kinase-like ATPase, C-terminal domain"/>
    <property type="match status" value="1"/>
</dbReference>
<dbReference type="PRINTS" id="PR00344">
    <property type="entry name" value="BCTRLSENSOR"/>
</dbReference>
<feature type="domain" description="Histidine kinase" evidence="7">
    <location>
        <begin position="4"/>
        <end position="198"/>
    </location>
</feature>
<keyword evidence="3" id="KW-0808">Transferase</keyword>
<keyword evidence="6 8" id="KW-0067">ATP-binding</keyword>
<gene>
    <name evidence="8" type="ORF">PN838_18195</name>
</gene>